<protein>
    <submittedName>
        <fullName evidence="3">Restriction endonuclease subunit S</fullName>
    </submittedName>
</protein>
<dbReference type="GO" id="GO:0003677">
    <property type="term" value="F:DNA binding"/>
    <property type="evidence" value="ECO:0007669"/>
    <property type="project" value="UniProtKB-KW"/>
</dbReference>
<keyword evidence="4" id="KW-1185">Reference proteome</keyword>
<dbReference type="SUPFAM" id="SSF116734">
    <property type="entry name" value="DNA methylase specificity domain"/>
    <property type="match status" value="1"/>
</dbReference>
<dbReference type="RefSeq" id="WP_119086370.1">
    <property type="nucleotide sequence ID" value="NZ_QXIY01000037.1"/>
</dbReference>
<evidence type="ECO:0000313" key="4">
    <source>
        <dbReference type="Proteomes" id="UP000266113"/>
    </source>
</evidence>
<evidence type="ECO:0000256" key="1">
    <source>
        <dbReference type="ARBA" id="ARBA00022747"/>
    </source>
</evidence>
<dbReference type="Gene3D" id="3.90.220.20">
    <property type="entry name" value="DNA methylase specificity domains"/>
    <property type="match status" value="1"/>
</dbReference>
<keyword evidence="3" id="KW-0378">Hydrolase</keyword>
<gene>
    <name evidence="3" type="ORF">SMC1_08590</name>
</gene>
<accession>A0A398DW27</accession>
<evidence type="ECO:0000313" key="3">
    <source>
        <dbReference type="EMBL" id="RIE16107.1"/>
    </source>
</evidence>
<dbReference type="InterPro" id="IPR044946">
    <property type="entry name" value="Restrct_endonuc_typeI_TRD_sf"/>
</dbReference>
<evidence type="ECO:0000256" key="2">
    <source>
        <dbReference type="ARBA" id="ARBA00023125"/>
    </source>
</evidence>
<dbReference type="EMBL" id="QXIY01000037">
    <property type="protein sequence ID" value="RIE16107.1"/>
    <property type="molecule type" value="Genomic_DNA"/>
</dbReference>
<keyword evidence="3" id="KW-0540">Nuclease</keyword>
<dbReference type="AlphaFoldDB" id="A0A398DW27"/>
<dbReference type="GO" id="GO:0004519">
    <property type="term" value="F:endonuclease activity"/>
    <property type="evidence" value="ECO:0007669"/>
    <property type="project" value="UniProtKB-KW"/>
</dbReference>
<dbReference type="SUPFAM" id="SSF53335">
    <property type="entry name" value="S-adenosyl-L-methionine-dependent methyltransferases"/>
    <property type="match status" value="1"/>
</dbReference>
<organism evidence="3 4">
    <name type="scientific">Candidatus Cryosericum septentrionale</name>
    <dbReference type="NCBI Taxonomy" id="2290913"/>
    <lineage>
        <taxon>Bacteria</taxon>
        <taxon>Pseudomonadati</taxon>
        <taxon>Caldisericota/Cryosericota group</taxon>
        <taxon>Candidatus Cryosericota</taxon>
        <taxon>Candidatus Cryosericia</taxon>
        <taxon>Candidatus Cryosericales</taxon>
        <taxon>Candidatus Cryosericaceae</taxon>
        <taxon>Candidatus Cryosericum</taxon>
    </lineage>
</organism>
<dbReference type="OrthoDB" id="9800801at2"/>
<reference evidence="3 4" key="1">
    <citation type="submission" date="2018-09" db="EMBL/GenBank/DDBJ databases">
        <title>Discovery and Ecogenomic Context for Candidatus Cryosericales, a Global Caldiserica Order Active in Thawing Permafrost.</title>
        <authorList>
            <person name="Martinez M.A."/>
            <person name="Woodcroft B.J."/>
            <person name="Ignacio Espinoza J.C."/>
            <person name="Zayed A."/>
            <person name="Singleton C.M."/>
            <person name="Boyd J."/>
            <person name="Li Y.-F."/>
            <person name="Purvine S."/>
            <person name="Maughan H."/>
            <person name="Hodgkins S.B."/>
            <person name="Anderson D."/>
            <person name="Sederholm M."/>
            <person name="Temperton B."/>
            <person name="Saleska S.R."/>
            <person name="Tyson G.W."/>
            <person name="Rich V.I."/>
        </authorList>
    </citation>
    <scope>NUCLEOTIDE SEQUENCE [LARGE SCALE GENOMIC DNA]</scope>
    <source>
        <strain evidence="3 4">SMC1</strain>
    </source>
</reference>
<keyword evidence="3" id="KW-0255">Endonuclease</keyword>
<keyword evidence="1" id="KW-0680">Restriction system</keyword>
<comment type="caution">
    <text evidence="3">The sequence shown here is derived from an EMBL/GenBank/DDBJ whole genome shotgun (WGS) entry which is preliminary data.</text>
</comment>
<dbReference type="GO" id="GO:0009307">
    <property type="term" value="P:DNA restriction-modification system"/>
    <property type="evidence" value="ECO:0007669"/>
    <property type="project" value="UniProtKB-KW"/>
</dbReference>
<dbReference type="InterPro" id="IPR029063">
    <property type="entry name" value="SAM-dependent_MTases_sf"/>
</dbReference>
<name>A0A398DW27_9BACT</name>
<keyword evidence="2" id="KW-0238">DNA-binding</keyword>
<sequence>MKPEEWRKVESIVEHGSRNAGELAQALKDGGFRFSASDLKAFGALMARRDGRYSDFFSAPAWLTEVFLALADGHAYDTMCDPWAGIGLLIGAMQETVRARTVLALVPNTSQGSLGQVLVPDVQWHIGRPVELLSSEAKEIDLAVSLLPWNARVLDPLTIRCTGGDDVTVKGDVGEQVLALASKRLSATGMGLFVVAQSFFASSSSVFRQFTALGLGVEAALALPSETFPPHTDMPSYLIIVRNHATSDLFVAQLSSDVKSNREVLSNFASHEEGSSLELGRFVDSLSFRGLDQIRQHERIKEAERLFGGSAVSLKELASAINLGRGRNDFQFGRQEDAVYVPLIGMSDVVESLDGLTLKPQNYAQIVMRSGVADVEFLARFLNSEFGREIRRLSKSGTVIPKLTKKTLMELPIILPSVQVQQAVVDVEEHIAVQRNTLLGLQNELAQFERDLWANPQSAGAVGQRVSVLSKKLSGGPLEYAVAGLDQWIETVPFPLASILRAWQATSTSNFKTKCEHLLHFFEATAEFVSMILMSAFSSNGPLFEQHLQKLTRAMREQGLGFKMATFGTWKCSVEYFGARTRDLLGGEGRNGSLFAEVFSDLPVSLLKALSNVELVPVLSRTNKIRNDWRHGGVLGQEEARRLHEQLLGDVQKLRECMADAWTGTQLIRSLSCVMRNGVYDNDVAVLMGSNSEFLQASKATSTCLDTELIYLVSEGSPRALQLLPLMQIGPSPESAKNACYFYNRLDKDKRNARFVSYHFVEQPERSTPSSGLTALDDLWKENGVDAGADT</sequence>
<dbReference type="Proteomes" id="UP000266113">
    <property type="component" value="Unassembled WGS sequence"/>
</dbReference>
<proteinExistence type="predicted"/>